<dbReference type="Gene3D" id="3.30.70.1450">
    <property type="entry name" value="Regulator of K+ conductance, C-terminal domain"/>
    <property type="match status" value="1"/>
</dbReference>
<dbReference type="InterPro" id="IPR003148">
    <property type="entry name" value="RCK_N"/>
</dbReference>
<dbReference type="GO" id="GO:0008324">
    <property type="term" value="F:monoatomic cation transmembrane transporter activity"/>
    <property type="evidence" value="ECO:0007669"/>
    <property type="project" value="InterPro"/>
</dbReference>
<evidence type="ECO:0000259" key="1">
    <source>
        <dbReference type="PROSITE" id="PS51202"/>
    </source>
</evidence>
<dbReference type="SUPFAM" id="SSF51735">
    <property type="entry name" value="NAD(P)-binding Rossmann-fold domains"/>
    <property type="match status" value="1"/>
</dbReference>
<feature type="domain" description="RCK C-terminal" evidence="1">
    <location>
        <begin position="140"/>
        <end position="222"/>
    </location>
</feature>
<dbReference type="OrthoDB" id="9776294at2"/>
<dbReference type="InterPro" id="IPR006037">
    <property type="entry name" value="RCK_C"/>
</dbReference>
<dbReference type="InterPro" id="IPR036721">
    <property type="entry name" value="RCK_C_sf"/>
</dbReference>
<dbReference type="SUPFAM" id="SSF116726">
    <property type="entry name" value="TrkA C-terminal domain-like"/>
    <property type="match status" value="1"/>
</dbReference>
<keyword evidence="3" id="KW-1185">Reference proteome</keyword>
<organism evidence="2 3">
    <name type="scientific">Lapillicoccus jejuensis</name>
    <dbReference type="NCBI Taxonomy" id="402171"/>
    <lineage>
        <taxon>Bacteria</taxon>
        <taxon>Bacillati</taxon>
        <taxon>Actinomycetota</taxon>
        <taxon>Actinomycetes</taxon>
        <taxon>Micrococcales</taxon>
        <taxon>Intrasporangiaceae</taxon>
        <taxon>Lapillicoccus</taxon>
    </lineage>
</organism>
<comment type="caution">
    <text evidence="2">The sequence shown here is derived from an EMBL/GenBank/DDBJ whole genome shotgun (WGS) entry which is preliminary data.</text>
</comment>
<dbReference type="PROSITE" id="PS51202">
    <property type="entry name" value="RCK_C"/>
    <property type="match status" value="1"/>
</dbReference>
<evidence type="ECO:0000313" key="2">
    <source>
        <dbReference type="EMBL" id="TQJ07703.1"/>
    </source>
</evidence>
<dbReference type="GO" id="GO:0006813">
    <property type="term" value="P:potassium ion transport"/>
    <property type="evidence" value="ECO:0007669"/>
    <property type="project" value="InterPro"/>
</dbReference>
<dbReference type="PANTHER" id="PTHR43833">
    <property type="entry name" value="POTASSIUM CHANNEL PROTEIN 2-RELATED-RELATED"/>
    <property type="match status" value="1"/>
</dbReference>
<dbReference type="EMBL" id="VFMN01000001">
    <property type="protein sequence ID" value="TQJ07703.1"/>
    <property type="molecule type" value="Genomic_DNA"/>
</dbReference>
<dbReference type="AlphaFoldDB" id="A0A542DX83"/>
<dbReference type="Proteomes" id="UP000317893">
    <property type="component" value="Unassembled WGS sequence"/>
</dbReference>
<dbReference type="InterPro" id="IPR036291">
    <property type="entry name" value="NAD(P)-bd_dom_sf"/>
</dbReference>
<dbReference type="InterPro" id="IPR050721">
    <property type="entry name" value="Trk_Ktr_HKT_K-transport"/>
</dbReference>
<proteinExistence type="predicted"/>
<accession>A0A542DX83</accession>
<gene>
    <name evidence="2" type="ORF">FB458_0771</name>
</gene>
<sequence length="222" mass="23655">MARNKLFTEPVAVIGLGRFGTACALELARVGHPVTVVEKDPVVAEAFHGRVDKVVVRDATQPAAVQAVRQAGTKIAVVGIGSSVEASVLAAVNLVDAGVPTIWAKAMSPEHGRILERIGVHQVVYPEGESGQRTAHLLNGRLLDYLEFDDDFVIVRMRPPAEAVGFTLTQSALRSKYGVTVVGVKALGEEFAYAEAHTKIRADHELIVSGPPGLVERLAARP</sequence>
<name>A0A542DX83_9MICO</name>
<protein>
    <submittedName>
        <fullName evidence="2">Trk system potassium uptake protein TrkA</fullName>
    </submittedName>
</protein>
<dbReference type="PANTHER" id="PTHR43833:SF7">
    <property type="entry name" value="KTR SYSTEM POTASSIUM UPTAKE PROTEIN C"/>
    <property type="match status" value="1"/>
</dbReference>
<evidence type="ECO:0000313" key="3">
    <source>
        <dbReference type="Proteomes" id="UP000317893"/>
    </source>
</evidence>
<dbReference type="Pfam" id="PF02254">
    <property type="entry name" value="TrkA_N"/>
    <property type="match status" value="1"/>
</dbReference>
<dbReference type="RefSeq" id="WP_141846918.1">
    <property type="nucleotide sequence ID" value="NZ_BAAAPR010000008.1"/>
</dbReference>
<dbReference type="Gene3D" id="3.40.50.720">
    <property type="entry name" value="NAD(P)-binding Rossmann-like Domain"/>
    <property type="match status" value="1"/>
</dbReference>
<reference evidence="2 3" key="1">
    <citation type="submission" date="2019-06" db="EMBL/GenBank/DDBJ databases">
        <title>Sequencing the genomes of 1000 actinobacteria strains.</title>
        <authorList>
            <person name="Klenk H.-P."/>
        </authorList>
    </citation>
    <scope>NUCLEOTIDE SEQUENCE [LARGE SCALE GENOMIC DNA]</scope>
    <source>
        <strain evidence="2 3">DSM 18607</strain>
    </source>
</reference>